<evidence type="ECO:0000313" key="9">
    <source>
        <dbReference type="Proteomes" id="UP000198582"/>
    </source>
</evidence>
<dbReference type="Proteomes" id="UP000198582">
    <property type="component" value="Unassembled WGS sequence"/>
</dbReference>
<feature type="chain" id="PRO_5011446071" evidence="6">
    <location>
        <begin position="34"/>
        <end position="614"/>
    </location>
</feature>
<evidence type="ECO:0000259" key="7">
    <source>
        <dbReference type="Pfam" id="PF00496"/>
    </source>
</evidence>
<sequence>MRIKHVQSGVSRVIAVLTAGTLVMLPLAGTAAAQQPAHQQQPAQPKVLRVALTTGIDHLNPFTASLAASTQVGRFIYEFLTIPSADKAEASPALAESWTTSPDKLTWTFKIRQNAKWTDGQPVTAKDAAFTFNRMLTDETARTANGNYVANFQTVTAPDDSTLVIKTKAVQSSMALLDVPIVPEHVWAPIKDLNDPKTDDLSVVGVSDGPYQLTEYKQNEYLKFKANKDYWRGAPKVDELQLLIFKDVESAVNALKQGEVDVINRLTPTQFDALQGQPNIATNKAPGRRYNEINLNFGVENNENKPIGNGNPALKDIRLRKAIVQAIDPKTIVDKVMGGYGQLGGGVIPPIYSTYHWDPPAGEATKFDIAAANTALDQAGYVKGKDGVRVAPGGARLELRLTGHANRPFDQRTAQYVSGWLHDIGISVKQELVSDEELNDRTNAGNYDLAISGYATNPDPDYALALHTCAGRPNAEGKGATTDTFFCDQQYDALYAQQLTTTDPATRAGYVKQAQARLYSQAVNVVLDYDNSLEAYRSDKFSSFTKQPQPDGAILEQTGYWGVYGAVPAGAEAAADSGGSNTVLWIVIGVVVVIVLVGGGVLIGRRGKSADDRE</sequence>
<comment type="similarity">
    <text evidence="2">Belongs to the bacterial solute-binding protein 5 family.</text>
</comment>
<dbReference type="InterPro" id="IPR030678">
    <property type="entry name" value="Peptide/Ni-bd"/>
</dbReference>
<evidence type="ECO:0000256" key="2">
    <source>
        <dbReference type="ARBA" id="ARBA00005695"/>
    </source>
</evidence>
<dbReference type="InterPro" id="IPR039424">
    <property type="entry name" value="SBP_5"/>
</dbReference>
<evidence type="ECO:0000256" key="4">
    <source>
        <dbReference type="ARBA" id="ARBA00022729"/>
    </source>
</evidence>
<accession>A0A1H8T0R2</accession>
<dbReference type="Gene3D" id="3.40.190.10">
    <property type="entry name" value="Periplasmic binding protein-like II"/>
    <property type="match status" value="1"/>
</dbReference>
<dbReference type="GO" id="GO:0015833">
    <property type="term" value="P:peptide transport"/>
    <property type="evidence" value="ECO:0007669"/>
    <property type="project" value="TreeGrafter"/>
</dbReference>
<name>A0A1H8T0R2_9PSEU</name>
<evidence type="ECO:0000256" key="1">
    <source>
        <dbReference type="ARBA" id="ARBA00004196"/>
    </source>
</evidence>
<dbReference type="PANTHER" id="PTHR30290">
    <property type="entry name" value="PERIPLASMIC BINDING COMPONENT OF ABC TRANSPORTER"/>
    <property type="match status" value="1"/>
</dbReference>
<keyword evidence="9" id="KW-1185">Reference proteome</keyword>
<reference evidence="8 9" key="1">
    <citation type="submission" date="2016-10" db="EMBL/GenBank/DDBJ databases">
        <authorList>
            <person name="de Groot N.N."/>
        </authorList>
    </citation>
    <scope>NUCLEOTIDE SEQUENCE [LARGE SCALE GENOMIC DNA]</scope>
    <source>
        <strain evidence="8 9">DSM 44993</strain>
    </source>
</reference>
<dbReference type="CDD" id="cd00995">
    <property type="entry name" value="PBP2_NikA_DppA_OppA_like"/>
    <property type="match status" value="1"/>
</dbReference>
<evidence type="ECO:0000313" key="8">
    <source>
        <dbReference type="EMBL" id="SEO84659.1"/>
    </source>
</evidence>
<protein>
    <submittedName>
        <fullName evidence="8">Peptide/nickel transport system substrate-binding protein</fullName>
    </submittedName>
</protein>
<dbReference type="Gene3D" id="3.10.105.10">
    <property type="entry name" value="Dipeptide-binding Protein, Domain 3"/>
    <property type="match status" value="1"/>
</dbReference>
<evidence type="ECO:0000256" key="3">
    <source>
        <dbReference type="ARBA" id="ARBA00022448"/>
    </source>
</evidence>
<organism evidence="8 9">
    <name type="scientific">Amycolatopsis saalfeldensis</name>
    <dbReference type="NCBI Taxonomy" id="394193"/>
    <lineage>
        <taxon>Bacteria</taxon>
        <taxon>Bacillati</taxon>
        <taxon>Actinomycetota</taxon>
        <taxon>Actinomycetes</taxon>
        <taxon>Pseudonocardiales</taxon>
        <taxon>Pseudonocardiaceae</taxon>
        <taxon>Amycolatopsis</taxon>
    </lineage>
</organism>
<dbReference type="EMBL" id="FOEF01000002">
    <property type="protein sequence ID" value="SEO84659.1"/>
    <property type="molecule type" value="Genomic_DNA"/>
</dbReference>
<feature type="transmembrane region" description="Helical" evidence="5">
    <location>
        <begin position="583"/>
        <end position="604"/>
    </location>
</feature>
<dbReference type="PIRSF" id="PIRSF002741">
    <property type="entry name" value="MppA"/>
    <property type="match status" value="1"/>
</dbReference>
<keyword evidence="4 6" id="KW-0732">Signal</keyword>
<dbReference type="InterPro" id="IPR000914">
    <property type="entry name" value="SBP_5_dom"/>
</dbReference>
<dbReference type="PANTHER" id="PTHR30290:SF10">
    <property type="entry name" value="PERIPLASMIC OLIGOPEPTIDE-BINDING PROTEIN-RELATED"/>
    <property type="match status" value="1"/>
</dbReference>
<evidence type="ECO:0000256" key="6">
    <source>
        <dbReference type="SAM" id="SignalP"/>
    </source>
</evidence>
<dbReference type="SUPFAM" id="SSF53850">
    <property type="entry name" value="Periplasmic binding protein-like II"/>
    <property type="match status" value="1"/>
</dbReference>
<dbReference type="GO" id="GO:0043190">
    <property type="term" value="C:ATP-binding cassette (ABC) transporter complex"/>
    <property type="evidence" value="ECO:0007669"/>
    <property type="project" value="InterPro"/>
</dbReference>
<comment type="subcellular location">
    <subcellularLocation>
        <location evidence="1">Cell envelope</location>
    </subcellularLocation>
</comment>
<proteinExistence type="inferred from homology"/>
<keyword evidence="5" id="KW-0812">Transmembrane</keyword>
<feature type="signal peptide" evidence="6">
    <location>
        <begin position="1"/>
        <end position="33"/>
    </location>
</feature>
<dbReference type="AlphaFoldDB" id="A0A1H8T0R2"/>
<gene>
    <name evidence="8" type="ORF">SAMN04489732_102380</name>
</gene>
<feature type="domain" description="Solute-binding protein family 5" evidence="7">
    <location>
        <begin position="90"/>
        <end position="465"/>
    </location>
</feature>
<dbReference type="Pfam" id="PF00496">
    <property type="entry name" value="SBP_bac_5"/>
    <property type="match status" value="1"/>
</dbReference>
<dbReference type="GO" id="GO:0042597">
    <property type="term" value="C:periplasmic space"/>
    <property type="evidence" value="ECO:0007669"/>
    <property type="project" value="UniProtKB-ARBA"/>
</dbReference>
<evidence type="ECO:0000256" key="5">
    <source>
        <dbReference type="SAM" id="Phobius"/>
    </source>
</evidence>
<keyword evidence="3" id="KW-0813">Transport</keyword>
<dbReference type="STRING" id="394193.SAMN04489732_102380"/>
<keyword evidence="5" id="KW-1133">Transmembrane helix</keyword>
<keyword evidence="5" id="KW-0472">Membrane</keyword>
<dbReference type="GO" id="GO:1904680">
    <property type="term" value="F:peptide transmembrane transporter activity"/>
    <property type="evidence" value="ECO:0007669"/>
    <property type="project" value="TreeGrafter"/>
</dbReference>
<dbReference type="GO" id="GO:0030313">
    <property type="term" value="C:cell envelope"/>
    <property type="evidence" value="ECO:0007669"/>
    <property type="project" value="UniProtKB-SubCell"/>
</dbReference>